<gene>
    <name evidence="5" type="ORF">EJD97_023124</name>
</gene>
<evidence type="ECO:0000256" key="3">
    <source>
        <dbReference type="ARBA" id="ARBA00022691"/>
    </source>
</evidence>
<evidence type="ECO:0008006" key="6">
    <source>
        <dbReference type="Google" id="ProtNLM"/>
    </source>
</evidence>
<sequence>MVANGDNGEPAGTSPAEEVMTTFSRHHFGTSEDTADGFSVTIIENMKEEYGLFVWPCSIILAEYVWQQKSRFTGASVVELGAGTSLPGLVAAKVGADVTLTDDSNRSEVLTHMRRQCELNDIKCKIHGLTWGVWDTETFCLCPNIILGADVLYDSCAFDDLFATVAFLLQSSPSSVFITTYHNRSGHHLIGFLMVKWGLKCVKLLDGFSFMPSYKTSSLSGNIQLAEIVLDTANGDEKKLM</sequence>
<comment type="caution">
    <text evidence="5">The sequence shown here is derived from an EMBL/GenBank/DDBJ whole genome shotgun (WGS) entry which is preliminary data.</text>
</comment>
<dbReference type="PANTHER" id="PTHR14614:SF164">
    <property type="entry name" value="HISTONE-ARGININE METHYLTRANSFERASE METTL23"/>
    <property type="match status" value="1"/>
</dbReference>
<dbReference type="AlphaFoldDB" id="A0A6N2CAP0"/>
<dbReference type="EMBL" id="RXGB01000745">
    <property type="protein sequence ID" value="TMX01920.1"/>
    <property type="molecule type" value="Genomic_DNA"/>
</dbReference>
<evidence type="ECO:0000256" key="4">
    <source>
        <dbReference type="ARBA" id="ARBA00043988"/>
    </source>
</evidence>
<dbReference type="PANTHER" id="PTHR14614">
    <property type="entry name" value="HEPATOCELLULAR CARCINOMA-ASSOCIATED ANTIGEN"/>
    <property type="match status" value="1"/>
</dbReference>
<dbReference type="Pfam" id="PF10294">
    <property type="entry name" value="Methyltransf_16"/>
    <property type="match status" value="1"/>
</dbReference>
<keyword evidence="3" id="KW-0949">S-adenosyl-L-methionine</keyword>
<protein>
    <recommendedName>
        <fullName evidence="6">Methyltransferase-like protein 23</fullName>
    </recommendedName>
</protein>
<reference evidence="5" key="1">
    <citation type="submission" date="2019-05" db="EMBL/GenBank/DDBJ databases">
        <title>The de novo reference genome and transcriptome assemblies of the wild tomato species Solanum chilense.</title>
        <authorList>
            <person name="Stam R."/>
            <person name="Nosenko T."/>
            <person name="Hoerger A.C."/>
            <person name="Stephan W."/>
            <person name="Seidel M.A."/>
            <person name="Kuhn J.M.M."/>
            <person name="Haberer G."/>
            <person name="Tellier A."/>
        </authorList>
    </citation>
    <scope>NUCLEOTIDE SEQUENCE</scope>
    <source>
        <tissue evidence="5">Mature leaves</tissue>
    </source>
</reference>
<comment type="similarity">
    <text evidence="4">Belongs to the methyltransferase superfamily. METTL23 family.</text>
</comment>
<keyword evidence="2" id="KW-0808">Transferase</keyword>
<dbReference type="SUPFAM" id="SSF53335">
    <property type="entry name" value="S-adenosyl-L-methionine-dependent methyltransferases"/>
    <property type="match status" value="1"/>
</dbReference>
<dbReference type="GO" id="GO:0032259">
    <property type="term" value="P:methylation"/>
    <property type="evidence" value="ECO:0007669"/>
    <property type="project" value="UniProtKB-KW"/>
</dbReference>
<evidence type="ECO:0000256" key="1">
    <source>
        <dbReference type="ARBA" id="ARBA00022603"/>
    </source>
</evidence>
<evidence type="ECO:0000256" key="2">
    <source>
        <dbReference type="ARBA" id="ARBA00022679"/>
    </source>
</evidence>
<dbReference type="InterPro" id="IPR019410">
    <property type="entry name" value="Methyltransf_16"/>
</dbReference>
<keyword evidence="1" id="KW-0489">Methyltransferase</keyword>
<organism evidence="5">
    <name type="scientific">Solanum chilense</name>
    <name type="common">Tomato</name>
    <name type="synonym">Lycopersicon chilense</name>
    <dbReference type="NCBI Taxonomy" id="4083"/>
    <lineage>
        <taxon>Eukaryota</taxon>
        <taxon>Viridiplantae</taxon>
        <taxon>Streptophyta</taxon>
        <taxon>Embryophyta</taxon>
        <taxon>Tracheophyta</taxon>
        <taxon>Spermatophyta</taxon>
        <taxon>Magnoliopsida</taxon>
        <taxon>eudicotyledons</taxon>
        <taxon>Gunneridae</taxon>
        <taxon>Pentapetalae</taxon>
        <taxon>asterids</taxon>
        <taxon>lamiids</taxon>
        <taxon>Solanales</taxon>
        <taxon>Solanaceae</taxon>
        <taxon>Solanoideae</taxon>
        <taxon>Solaneae</taxon>
        <taxon>Solanum</taxon>
        <taxon>Solanum subgen. Lycopersicon</taxon>
    </lineage>
</organism>
<accession>A0A6N2CAP0</accession>
<name>A0A6N2CAP0_SOLCI</name>
<proteinExistence type="inferred from homology"/>
<dbReference type="GO" id="GO:0005634">
    <property type="term" value="C:nucleus"/>
    <property type="evidence" value="ECO:0007669"/>
    <property type="project" value="TreeGrafter"/>
</dbReference>
<dbReference type="GO" id="GO:0008168">
    <property type="term" value="F:methyltransferase activity"/>
    <property type="evidence" value="ECO:0007669"/>
    <property type="project" value="UniProtKB-KW"/>
</dbReference>
<evidence type="ECO:0000313" key="5">
    <source>
        <dbReference type="EMBL" id="TMX01920.1"/>
    </source>
</evidence>
<dbReference type="GO" id="GO:0005737">
    <property type="term" value="C:cytoplasm"/>
    <property type="evidence" value="ECO:0007669"/>
    <property type="project" value="TreeGrafter"/>
</dbReference>
<dbReference type="InterPro" id="IPR029063">
    <property type="entry name" value="SAM-dependent_MTases_sf"/>
</dbReference>
<dbReference type="Gene3D" id="3.40.50.150">
    <property type="entry name" value="Vaccinia Virus protein VP39"/>
    <property type="match status" value="1"/>
</dbReference>